<evidence type="ECO:0000256" key="4">
    <source>
        <dbReference type="ARBA" id="ARBA00023027"/>
    </source>
</evidence>
<dbReference type="EMBL" id="KZ293480">
    <property type="protein sequence ID" value="PBK60959.1"/>
    <property type="molecule type" value="Genomic_DNA"/>
</dbReference>
<dbReference type="GO" id="GO:0005739">
    <property type="term" value="C:mitochondrion"/>
    <property type="evidence" value="ECO:0007669"/>
    <property type="project" value="UniProtKB-SubCell"/>
</dbReference>
<dbReference type="InterPro" id="IPR029035">
    <property type="entry name" value="DHS-like_NAD/FAD-binding_dom"/>
</dbReference>
<evidence type="ECO:0000256" key="5">
    <source>
        <dbReference type="ARBA" id="ARBA00023128"/>
    </source>
</evidence>
<dbReference type="STRING" id="1076256.A0A2H3AQ77"/>
<dbReference type="GO" id="GO:0046872">
    <property type="term" value="F:metal ion binding"/>
    <property type="evidence" value="ECO:0007669"/>
    <property type="project" value="UniProtKB-KW"/>
</dbReference>
<evidence type="ECO:0000256" key="3">
    <source>
        <dbReference type="ARBA" id="ARBA00022679"/>
    </source>
</evidence>
<dbReference type="PANTHER" id="PTHR11085">
    <property type="entry name" value="NAD-DEPENDENT PROTEIN DEACYLASE SIRTUIN-5, MITOCHONDRIAL-RELATED"/>
    <property type="match status" value="1"/>
</dbReference>
<keyword evidence="4" id="KW-0520">NAD</keyword>
<dbReference type="Gene3D" id="3.40.50.1220">
    <property type="entry name" value="TPP-binding domain"/>
    <property type="match status" value="1"/>
</dbReference>
<dbReference type="Pfam" id="PF02146">
    <property type="entry name" value="SIR2"/>
    <property type="match status" value="1"/>
</dbReference>
<protein>
    <submittedName>
        <fullName evidence="8">DHS-like NAD/FAD-binding domain-containing protein</fullName>
    </submittedName>
</protein>
<dbReference type="GO" id="GO:0017136">
    <property type="term" value="F:histone deacetylase activity, NAD-dependent"/>
    <property type="evidence" value="ECO:0007669"/>
    <property type="project" value="TreeGrafter"/>
</dbReference>
<dbReference type="GO" id="GO:0005634">
    <property type="term" value="C:nucleus"/>
    <property type="evidence" value="ECO:0007669"/>
    <property type="project" value="TreeGrafter"/>
</dbReference>
<feature type="active site" description="Proton acceptor" evidence="6">
    <location>
        <position position="149"/>
    </location>
</feature>
<proteinExistence type="inferred from homology"/>
<organism evidence="8 9">
    <name type="scientific">Armillaria solidipes</name>
    <dbReference type="NCBI Taxonomy" id="1076256"/>
    <lineage>
        <taxon>Eukaryota</taxon>
        <taxon>Fungi</taxon>
        <taxon>Dikarya</taxon>
        <taxon>Basidiomycota</taxon>
        <taxon>Agaricomycotina</taxon>
        <taxon>Agaricomycetes</taxon>
        <taxon>Agaricomycetidae</taxon>
        <taxon>Agaricales</taxon>
        <taxon>Marasmiineae</taxon>
        <taxon>Physalacriaceae</taxon>
        <taxon>Armillaria</taxon>
    </lineage>
</organism>
<feature type="binding site" evidence="6">
    <location>
        <position position="162"/>
    </location>
    <ligand>
        <name>Zn(2+)</name>
        <dbReference type="ChEBI" id="CHEBI:29105"/>
    </ligand>
</feature>
<dbReference type="InterPro" id="IPR026590">
    <property type="entry name" value="Ssirtuin_cat_dom"/>
</dbReference>
<keyword evidence="3" id="KW-0808">Transferase</keyword>
<dbReference type="GO" id="GO:0070403">
    <property type="term" value="F:NAD+ binding"/>
    <property type="evidence" value="ECO:0007669"/>
    <property type="project" value="InterPro"/>
</dbReference>
<evidence type="ECO:0000256" key="6">
    <source>
        <dbReference type="PROSITE-ProRule" id="PRU00236"/>
    </source>
</evidence>
<dbReference type="InterPro" id="IPR003000">
    <property type="entry name" value="Sirtuin"/>
</dbReference>
<keyword evidence="6" id="KW-0479">Metal-binding</keyword>
<dbReference type="SUPFAM" id="SSF52467">
    <property type="entry name" value="DHS-like NAD/FAD-binding domain"/>
    <property type="match status" value="1"/>
</dbReference>
<reference evidence="9" key="1">
    <citation type="journal article" date="2017" name="Nat. Ecol. Evol.">
        <title>Genome expansion and lineage-specific genetic innovations in the forest pathogenic fungi Armillaria.</title>
        <authorList>
            <person name="Sipos G."/>
            <person name="Prasanna A.N."/>
            <person name="Walter M.C."/>
            <person name="O'Connor E."/>
            <person name="Balint B."/>
            <person name="Krizsan K."/>
            <person name="Kiss B."/>
            <person name="Hess J."/>
            <person name="Varga T."/>
            <person name="Slot J."/>
            <person name="Riley R."/>
            <person name="Boka B."/>
            <person name="Rigling D."/>
            <person name="Barry K."/>
            <person name="Lee J."/>
            <person name="Mihaltcheva S."/>
            <person name="LaButti K."/>
            <person name="Lipzen A."/>
            <person name="Waldron R."/>
            <person name="Moloney N.M."/>
            <person name="Sperisen C."/>
            <person name="Kredics L."/>
            <person name="Vagvoelgyi C."/>
            <person name="Patrignani A."/>
            <person name="Fitzpatrick D."/>
            <person name="Nagy I."/>
            <person name="Doyle S."/>
            <person name="Anderson J.B."/>
            <person name="Grigoriev I.V."/>
            <person name="Gueldener U."/>
            <person name="Muensterkoetter M."/>
            <person name="Nagy L.G."/>
        </authorList>
    </citation>
    <scope>NUCLEOTIDE SEQUENCE [LARGE SCALE GENOMIC DNA]</scope>
    <source>
        <strain evidence="9">28-4</strain>
    </source>
</reference>
<dbReference type="AlphaFoldDB" id="A0A2H3AQ77"/>
<keyword evidence="9" id="KW-1185">Reference proteome</keyword>
<dbReference type="Gene3D" id="3.30.1600.10">
    <property type="entry name" value="SIR2/SIRT2 'Small Domain"/>
    <property type="match status" value="1"/>
</dbReference>
<evidence type="ECO:0000256" key="1">
    <source>
        <dbReference type="ARBA" id="ARBA00004173"/>
    </source>
</evidence>
<evidence type="ECO:0000259" key="7">
    <source>
        <dbReference type="PROSITE" id="PS50305"/>
    </source>
</evidence>
<name>A0A2H3AQ77_9AGAR</name>
<dbReference type="PROSITE" id="PS50305">
    <property type="entry name" value="SIRTUIN"/>
    <property type="match status" value="1"/>
</dbReference>
<dbReference type="InterPro" id="IPR050134">
    <property type="entry name" value="NAD-dep_sirtuin_deacylases"/>
</dbReference>
<comment type="subcellular location">
    <subcellularLocation>
        <location evidence="1">Mitochondrion</location>
    </subcellularLocation>
</comment>
<gene>
    <name evidence="8" type="ORF">ARMSODRAFT_965325</name>
</gene>
<evidence type="ECO:0000313" key="8">
    <source>
        <dbReference type="EMBL" id="PBK60959.1"/>
    </source>
</evidence>
<evidence type="ECO:0000313" key="9">
    <source>
        <dbReference type="Proteomes" id="UP000218334"/>
    </source>
</evidence>
<sequence length="293" mass="32308">MYASSNDHTTIMSSNIEEFRQVLSSSKKIIILSGAGLSVASGIPTFRGTGCLWRKYDAASLATASAFAENQARVWQFFHYRRGQVLNTTPNAAHFVIARLAIPRIRQSISPNSEFTHITQNIDGLCTRALKETMKDLQETDVPYPIEMHGRLFDVVCTAHDCDFHETDYNSPICPALKGTELMIEAGGPEPVVRRSDLPRCPKCGQLCRPGVVWFGERPHRIHEIMQLADEVDLCIIVGTSAVVQPASKIGGRVKAHGGKVALFNVELGNHADEADFVFLGPCEERLVEVFGI</sequence>
<feature type="binding site" evidence="6">
    <location>
        <position position="201"/>
    </location>
    <ligand>
        <name>Zn(2+)</name>
        <dbReference type="ChEBI" id="CHEBI:29105"/>
    </ligand>
</feature>
<accession>A0A2H3AQ77</accession>
<keyword evidence="5" id="KW-0496">Mitochondrion</keyword>
<dbReference type="PANTHER" id="PTHR11085:SF10">
    <property type="entry name" value="NAD-DEPENDENT PROTEIN DEACYLASE SIRTUIN-5, MITOCHONDRIAL-RELATED"/>
    <property type="match status" value="1"/>
</dbReference>
<feature type="domain" description="Deacetylase sirtuin-type" evidence="7">
    <location>
        <begin position="9"/>
        <end position="293"/>
    </location>
</feature>
<feature type="binding site" evidence="6">
    <location>
        <position position="204"/>
    </location>
    <ligand>
        <name>Zn(2+)</name>
        <dbReference type="ChEBI" id="CHEBI:29105"/>
    </ligand>
</feature>
<dbReference type="InterPro" id="IPR026591">
    <property type="entry name" value="Sirtuin_cat_small_dom_sf"/>
</dbReference>
<comment type="similarity">
    <text evidence="2">Belongs to the sirtuin family. Class I subfamily.</text>
</comment>
<feature type="binding site" evidence="6">
    <location>
        <position position="157"/>
    </location>
    <ligand>
        <name>Zn(2+)</name>
        <dbReference type="ChEBI" id="CHEBI:29105"/>
    </ligand>
</feature>
<keyword evidence="6" id="KW-0862">Zinc</keyword>
<dbReference type="Proteomes" id="UP000218334">
    <property type="component" value="Unassembled WGS sequence"/>
</dbReference>
<evidence type="ECO:0000256" key="2">
    <source>
        <dbReference type="ARBA" id="ARBA00006924"/>
    </source>
</evidence>